<evidence type="ECO:0000256" key="2">
    <source>
        <dbReference type="ARBA" id="ARBA00004496"/>
    </source>
</evidence>
<keyword evidence="14" id="KW-0460">Magnesium</keyword>
<dbReference type="InterPro" id="IPR000408">
    <property type="entry name" value="Reg_chr_condens"/>
</dbReference>
<name>A0A7J7J0P7_BUGNE</name>
<dbReference type="PROSITE" id="PS00626">
    <property type="entry name" value="RCC1_2"/>
    <property type="match status" value="1"/>
</dbReference>
<feature type="domain" description="RCC1-like" evidence="16">
    <location>
        <begin position="118"/>
        <end position="454"/>
    </location>
</feature>
<evidence type="ECO:0000256" key="11">
    <source>
        <dbReference type="ARBA" id="ARBA00022741"/>
    </source>
</evidence>
<dbReference type="Proteomes" id="UP000593567">
    <property type="component" value="Unassembled WGS sequence"/>
</dbReference>
<comment type="caution">
    <text evidence="17">The sequence shown here is derived from an EMBL/GenBank/DDBJ whole genome shotgun (WGS) entry which is preliminary data.</text>
</comment>
<dbReference type="Gene3D" id="2.130.10.30">
    <property type="entry name" value="Regulator of chromosome condensation 1/beta-lactamase-inhibitor protein II"/>
    <property type="match status" value="2"/>
</dbReference>
<dbReference type="InterPro" id="IPR009091">
    <property type="entry name" value="RCC1/BLIP-II"/>
</dbReference>
<evidence type="ECO:0000256" key="1">
    <source>
        <dbReference type="ARBA" id="ARBA00001946"/>
    </source>
</evidence>
<evidence type="ECO:0000256" key="13">
    <source>
        <dbReference type="ARBA" id="ARBA00022840"/>
    </source>
</evidence>
<comment type="cofactor">
    <cofactor evidence="1">
        <name>Mg(2+)</name>
        <dbReference type="ChEBI" id="CHEBI:18420"/>
    </cofactor>
</comment>
<sequence>MKISLPALIMKIMRGTFAPPAEHYTQELKDLVLNLLQLDPDMRPNANQIMAKPIVINTTLMLLDIGSIQCKTRSEKGIITPQARTAKVTSKSSMKSDVESPVLLLKPQSKVWCWGNGISKPTVLPLPSADAEITEVSCSRNQKAAVTQSGTMFVWESPPYGMDTEYPYIPRSLEGQSAVTIQHVSCGDLFIACVTDRGILMTFGSGANGCLGHGDNVDVAQAKIVEALLGYEVINVSCGPMHIMAVTNDNEVFAWGKTDSGRLGLGIEESTSYNKPMQVQSLPDDCTPIRVVCEFNSSVVLTTEHRTFCTGSNRDNKLGLDSPGQELNDTIYTFTEMHHPLLCQNEIVQFSLGTLHSAVLTATGQVYTFGSNTFGQLGIGNSEPTREVCLVETIADVISVSCGDTFTVAVTKGKEVYTWGNKARGRLGNEDRDSLFPALVDVKFNSLHLVSAAASNGGTLMALCNSLSD</sequence>
<gene>
    <name evidence="17" type="ORF">EB796_021978</name>
</gene>
<feature type="repeat" description="RCC1" evidence="15">
    <location>
        <begin position="250"/>
        <end position="304"/>
    </location>
</feature>
<organism evidence="17 18">
    <name type="scientific">Bugula neritina</name>
    <name type="common">Brown bryozoan</name>
    <name type="synonym">Sertularia neritina</name>
    <dbReference type="NCBI Taxonomy" id="10212"/>
    <lineage>
        <taxon>Eukaryota</taxon>
        <taxon>Metazoa</taxon>
        <taxon>Spiralia</taxon>
        <taxon>Lophotrochozoa</taxon>
        <taxon>Bryozoa</taxon>
        <taxon>Gymnolaemata</taxon>
        <taxon>Cheilostomatida</taxon>
        <taxon>Flustrina</taxon>
        <taxon>Buguloidea</taxon>
        <taxon>Bugulidae</taxon>
        <taxon>Bugula</taxon>
    </lineage>
</organism>
<keyword evidence="6" id="KW-0723">Serine/threonine-protein kinase</keyword>
<evidence type="ECO:0000313" key="18">
    <source>
        <dbReference type="Proteomes" id="UP000593567"/>
    </source>
</evidence>
<dbReference type="PROSITE" id="PS50012">
    <property type="entry name" value="RCC1_3"/>
    <property type="match status" value="4"/>
</dbReference>
<dbReference type="GO" id="GO:0004674">
    <property type="term" value="F:protein serine/threonine kinase activity"/>
    <property type="evidence" value="ECO:0007669"/>
    <property type="project" value="UniProtKB-KW"/>
</dbReference>
<keyword evidence="5" id="KW-0963">Cytoplasm</keyword>
<dbReference type="GO" id="GO:0046872">
    <property type="term" value="F:metal ion binding"/>
    <property type="evidence" value="ECO:0007669"/>
    <property type="project" value="UniProtKB-KW"/>
</dbReference>
<accession>A0A7J7J0P7</accession>
<keyword evidence="18" id="KW-1185">Reference proteome</keyword>
<dbReference type="Gene3D" id="1.10.510.10">
    <property type="entry name" value="Transferase(Phosphotransferase) domain 1"/>
    <property type="match status" value="1"/>
</dbReference>
<dbReference type="Pfam" id="PF25390">
    <property type="entry name" value="WD40_RLD"/>
    <property type="match status" value="1"/>
</dbReference>
<evidence type="ECO:0000256" key="12">
    <source>
        <dbReference type="ARBA" id="ARBA00022777"/>
    </source>
</evidence>
<evidence type="ECO:0000256" key="14">
    <source>
        <dbReference type="ARBA" id="ARBA00022842"/>
    </source>
</evidence>
<evidence type="ECO:0000256" key="9">
    <source>
        <dbReference type="ARBA" id="ARBA00022723"/>
    </source>
</evidence>
<dbReference type="GO" id="GO:0005524">
    <property type="term" value="F:ATP binding"/>
    <property type="evidence" value="ECO:0007669"/>
    <property type="project" value="UniProtKB-KW"/>
</dbReference>
<keyword evidence="7" id="KW-0597">Phosphoprotein</keyword>
<dbReference type="InterPro" id="IPR011009">
    <property type="entry name" value="Kinase-like_dom_sf"/>
</dbReference>
<evidence type="ECO:0000256" key="7">
    <source>
        <dbReference type="ARBA" id="ARBA00022553"/>
    </source>
</evidence>
<comment type="subcellular location">
    <subcellularLocation>
        <location evidence="2">Cytoplasm</location>
    </subcellularLocation>
</comment>
<evidence type="ECO:0000256" key="5">
    <source>
        <dbReference type="ARBA" id="ARBA00022490"/>
    </source>
</evidence>
<evidence type="ECO:0000256" key="10">
    <source>
        <dbReference type="ARBA" id="ARBA00022737"/>
    </source>
</evidence>
<dbReference type="OrthoDB" id="248923at2759"/>
<evidence type="ECO:0000256" key="15">
    <source>
        <dbReference type="PROSITE-ProRule" id="PRU00235"/>
    </source>
</evidence>
<dbReference type="InterPro" id="IPR058923">
    <property type="entry name" value="RCC1-like_dom"/>
</dbReference>
<dbReference type="PANTHER" id="PTHR44535:SF4">
    <property type="entry name" value="SERINE_THREONINE-PROTEIN KINASE NEK8"/>
    <property type="match status" value="1"/>
</dbReference>
<keyword evidence="9" id="KW-0479">Metal-binding</keyword>
<dbReference type="PANTHER" id="PTHR44535">
    <property type="entry name" value="PROTEIN CBG16200"/>
    <property type="match status" value="1"/>
</dbReference>
<feature type="repeat" description="RCC1" evidence="15">
    <location>
        <begin position="198"/>
        <end position="249"/>
    </location>
</feature>
<keyword evidence="10" id="KW-0677">Repeat</keyword>
<dbReference type="InterPro" id="IPR051997">
    <property type="entry name" value="STK_NEK"/>
</dbReference>
<dbReference type="AlphaFoldDB" id="A0A7J7J0P7"/>
<evidence type="ECO:0000313" key="17">
    <source>
        <dbReference type="EMBL" id="KAF6019750.1"/>
    </source>
</evidence>
<dbReference type="SUPFAM" id="SSF50985">
    <property type="entry name" value="RCC1/BLIP-II"/>
    <property type="match status" value="1"/>
</dbReference>
<dbReference type="EC" id="2.7.11.1" evidence="4"/>
<evidence type="ECO:0000256" key="6">
    <source>
        <dbReference type="ARBA" id="ARBA00022527"/>
    </source>
</evidence>
<dbReference type="PRINTS" id="PR00633">
    <property type="entry name" value="RCCNDNSATION"/>
</dbReference>
<proteinExistence type="inferred from homology"/>
<keyword evidence="12" id="KW-0418">Kinase</keyword>
<reference evidence="17" key="1">
    <citation type="submission" date="2020-06" db="EMBL/GenBank/DDBJ databases">
        <title>Draft genome of Bugula neritina, a colonial animal packing powerful symbionts and potential medicines.</title>
        <authorList>
            <person name="Rayko M."/>
        </authorList>
    </citation>
    <scope>NUCLEOTIDE SEQUENCE [LARGE SCALE GENOMIC DNA]</scope>
    <source>
        <strain evidence="17">Kwan_BN1</strain>
    </source>
</reference>
<keyword evidence="8" id="KW-0808">Transferase</keyword>
<protein>
    <recommendedName>
        <fullName evidence="4">non-specific serine/threonine protein kinase</fullName>
        <ecNumber evidence="4">2.7.11.1</ecNumber>
    </recommendedName>
</protein>
<dbReference type="GO" id="GO:0005737">
    <property type="term" value="C:cytoplasm"/>
    <property type="evidence" value="ECO:0007669"/>
    <property type="project" value="UniProtKB-SubCell"/>
</dbReference>
<dbReference type="SUPFAM" id="SSF56112">
    <property type="entry name" value="Protein kinase-like (PK-like)"/>
    <property type="match status" value="1"/>
</dbReference>
<feature type="repeat" description="RCC1" evidence="15">
    <location>
        <begin position="364"/>
        <end position="413"/>
    </location>
</feature>
<dbReference type="EMBL" id="VXIV02003214">
    <property type="protein sequence ID" value="KAF6019750.1"/>
    <property type="molecule type" value="Genomic_DNA"/>
</dbReference>
<evidence type="ECO:0000256" key="8">
    <source>
        <dbReference type="ARBA" id="ARBA00022679"/>
    </source>
</evidence>
<evidence type="ECO:0000256" key="3">
    <source>
        <dbReference type="ARBA" id="ARBA00010886"/>
    </source>
</evidence>
<keyword evidence="13" id="KW-0067">ATP-binding</keyword>
<evidence type="ECO:0000256" key="4">
    <source>
        <dbReference type="ARBA" id="ARBA00012513"/>
    </source>
</evidence>
<comment type="similarity">
    <text evidence="3">Belongs to the protein kinase superfamily. NEK Ser/Thr protein kinase family. NIMA subfamily.</text>
</comment>
<evidence type="ECO:0000259" key="16">
    <source>
        <dbReference type="Pfam" id="PF25390"/>
    </source>
</evidence>
<feature type="repeat" description="RCC1" evidence="15">
    <location>
        <begin position="414"/>
        <end position="465"/>
    </location>
</feature>
<keyword evidence="11" id="KW-0547">Nucleotide-binding</keyword>